<protein>
    <recommendedName>
        <fullName evidence="3">Alpha-ketoglutarate-dependent dioxygenase AlkB-like domain-containing protein</fullName>
    </recommendedName>
</protein>
<dbReference type="InterPro" id="IPR032852">
    <property type="entry name" value="ALKBH2"/>
</dbReference>
<feature type="domain" description="Alpha-ketoglutarate-dependent dioxygenase AlkB-like" evidence="3">
    <location>
        <begin position="450"/>
        <end position="645"/>
    </location>
</feature>
<accession>A0A093UZJ5</accession>
<feature type="binding site" evidence="1">
    <location>
        <position position="647"/>
    </location>
    <ligand>
        <name>2-oxoglutarate</name>
        <dbReference type="ChEBI" id="CHEBI:16810"/>
    </ligand>
</feature>
<dbReference type="GO" id="GO:0006307">
    <property type="term" value="P:DNA alkylation repair"/>
    <property type="evidence" value="ECO:0007669"/>
    <property type="project" value="TreeGrafter"/>
</dbReference>
<dbReference type="GO" id="GO:0008198">
    <property type="term" value="F:ferrous iron binding"/>
    <property type="evidence" value="ECO:0007669"/>
    <property type="project" value="TreeGrafter"/>
</dbReference>
<dbReference type="Pfam" id="PF13532">
    <property type="entry name" value="2OG-FeII_Oxy_2"/>
    <property type="match status" value="1"/>
</dbReference>
<feature type="binding site" evidence="1">
    <location>
        <position position="653"/>
    </location>
    <ligand>
        <name>2-oxoglutarate</name>
        <dbReference type="ChEBI" id="CHEBI:16810"/>
    </ligand>
</feature>
<feature type="binding site" evidence="1">
    <location>
        <position position="651"/>
    </location>
    <ligand>
        <name>2-oxoglutarate</name>
        <dbReference type="ChEBI" id="CHEBI:16810"/>
    </ligand>
</feature>
<dbReference type="eggNOG" id="ENOG502RXDU">
    <property type="taxonomic scope" value="Eukaryota"/>
</dbReference>
<dbReference type="PANTHER" id="PTHR31573:SF4">
    <property type="entry name" value="FE2OG DIOXYGENASE DOMAIN-CONTAINING PROTEIN"/>
    <property type="match status" value="1"/>
</dbReference>
<dbReference type="AlphaFoldDB" id="A0A093UZJ5"/>
<feature type="binding site" evidence="1">
    <location>
        <position position="521"/>
    </location>
    <ligand>
        <name>2-oxoglutarate</name>
        <dbReference type="ChEBI" id="CHEBI:16810"/>
    </ligand>
</feature>
<feature type="binding site" evidence="1">
    <location>
        <position position="512"/>
    </location>
    <ligand>
        <name>2-oxoglutarate</name>
        <dbReference type="ChEBI" id="CHEBI:16810"/>
    </ligand>
</feature>
<proteinExistence type="predicted"/>
<gene>
    <name evidence="4" type="ORF">GQ26_0221030</name>
</gene>
<dbReference type="InterPro" id="IPR037151">
    <property type="entry name" value="AlkB-like_sf"/>
</dbReference>
<feature type="compositionally biased region" description="Basic and acidic residues" evidence="2">
    <location>
        <begin position="16"/>
        <end position="29"/>
    </location>
</feature>
<sequence>MPRRRNDPENTQGGGEAKEPRINRGEQHSKTASPSSSYHGDDSPQVIQPTISTCEEDFKDQPPVWAKDRTDLCNTINWFRSYQGSSYTINKTCYGFLLDGHGGPRDYIDDEIVITRVGGGCVVENGSVIQDKDLSEATSAVISLRASKDSRLAVGLIIGDKNDAIWRKLPHKYNVMGWFRVVNVWFEKTDNGKFGARVRFQKLGLENPSWWAKKGSEDPLSLSQRMLIGAQSEICRTCGKSSMLTYEQGWMCLQRNCEACWKLKNGTSPTNLIYDTTFLSSREPPDDNIQPHFSLIPDLLTDMANPDAPTRRDAWRGVVCPVCKKCISRKHWNGWICSDPLDNNTGHQATCQWQMTMDMSAISIQSVLEIGATKRRSRTDREALIQPSIQTTSSYKIVTYAIDDVGRIVHFSARDSTLQKPNGPNELFERLQEVDLGMCRFPIDVKGVSGQLTSHFAANFGMPYKFVVPVHSKAFTEAPAEIKTALSRLSWATKQVVGEEALRLNELLTVGYFEKMSMGYHDDGEDSLGPTIACLSLGANATMKFRLKDQYFRGRGHTSKTLVADDAVLLGCDNFEERKELKEQHDTGQLSDSEYTKQRMELADAIKRREASALITLDLHHGDMVVMHGSLLQKYYEHSVASEGKLRFALTARHVLDENVEVEERAKGQCEFTPDQIYDGE</sequence>
<dbReference type="GO" id="GO:0035516">
    <property type="term" value="F:broad specificity oxidative DNA demethylase activity"/>
    <property type="evidence" value="ECO:0007669"/>
    <property type="project" value="TreeGrafter"/>
</dbReference>
<dbReference type="HOGENOM" id="CLU_012627_1_0_1"/>
<evidence type="ECO:0000256" key="1">
    <source>
        <dbReference type="PIRSR" id="PIRSR632852-1"/>
    </source>
</evidence>
<dbReference type="PANTHER" id="PTHR31573">
    <property type="entry name" value="ALPHA-KETOGLUTARATE-DEPENDENT DIOXYGENASE ALKB HOMOLOG 2"/>
    <property type="match status" value="1"/>
</dbReference>
<dbReference type="InterPro" id="IPR027450">
    <property type="entry name" value="AlkB-like"/>
</dbReference>
<dbReference type="Gene3D" id="2.60.120.590">
    <property type="entry name" value="Alpha-ketoglutarate-dependent dioxygenase AlkB-like"/>
    <property type="match status" value="1"/>
</dbReference>
<evidence type="ECO:0000259" key="3">
    <source>
        <dbReference type="Pfam" id="PF13532"/>
    </source>
</evidence>
<reference evidence="4" key="1">
    <citation type="journal article" date="2014" name="PLoS Genet.">
        <title>Signature Gene Expression Reveals Novel Clues to the Molecular Mechanisms of Dimorphic Transition in Penicillium marneffei.</title>
        <authorList>
            <person name="Yang E."/>
            <person name="Wang G."/>
            <person name="Cai J."/>
            <person name="Woo P.C."/>
            <person name="Lau S.K."/>
            <person name="Yuen K.-Y."/>
            <person name="Chow W.-N."/>
            <person name="Lin X."/>
        </authorList>
    </citation>
    <scope>NUCLEOTIDE SEQUENCE [LARGE SCALE GENOMIC DNA]</scope>
    <source>
        <strain evidence="4">PM1</strain>
    </source>
</reference>
<evidence type="ECO:0000313" key="4">
    <source>
        <dbReference type="EMBL" id="KFX45712.1"/>
    </source>
</evidence>
<organism evidence="4">
    <name type="scientific">Talaromyces marneffei PM1</name>
    <dbReference type="NCBI Taxonomy" id="1077442"/>
    <lineage>
        <taxon>Eukaryota</taxon>
        <taxon>Fungi</taxon>
        <taxon>Dikarya</taxon>
        <taxon>Ascomycota</taxon>
        <taxon>Pezizomycotina</taxon>
        <taxon>Eurotiomycetes</taxon>
        <taxon>Eurotiomycetidae</taxon>
        <taxon>Eurotiales</taxon>
        <taxon>Trichocomaceae</taxon>
        <taxon>Talaromyces</taxon>
        <taxon>Talaromyces sect. Talaromyces</taxon>
    </lineage>
</organism>
<feature type="binding site" evidence="1">
    <location>
        <position position="638"/>
    </location>
    <ligand>
        <name>2-oxoglutarate</name>
        <dbReference type="ChEBI" id="CHEBI:16810"/>
    </ligand>
</feature>
<dbReference type="GO" id="GO:0051747">
    <property type="term" value="F:cytosine C-5 DNA demethylase activity"/>
    <property type="evidence" value="ECO:0007669"/>
    <property type="project" value="TreeGrafter"/>
</dbReference>
<comment type="caution">
    <text evidence="4">The sequence shown here is derived from an EMBL/GenBank/DDBJ whole genome shotgun (WGS) entry which is preliminary data.</text>
</comment>
<dbReference type="SUPFAM" id="SSF51197">
    <property type="entry name" value="Clavaminate synthase-like"/>
    <property type="match status" value="1"/>
</dbReference>
<name>A0A093UZJ5_TALMA</name>
<evidence type="ECO:0000256" key="2">
    <source>
        <dbReference type="SAM" id="MobiDB-lite"/>
    </source>
</evidence>
<feature type="region of interest" description="Disordered" evidence="2">
    <location>
        <begin position="1"/>
        <end position="47"/>
    </location>
</feature>
<dbReference type="EMBL" id="JPOX01000022">
    <property type="protein sequence ID" value="KFX45712.1"/>
    <property type="molecule type" value="Genomic_DNA"/>
</dbReference>